<keyword evidence="4" id="KW-0548">Nucleotidyltransferase</keyword>
<dbReference type="GO" id="GO:0003977">
    <property type="term" value="F:UDP-N-acetylglucosamine diphosphorylase activity"/>
    <property type="evidence" value="ECO:0007669"/>
    <property type="project" value="TreeGrafter"/>
</dbReference>
<evidence type="ECO:0000256" key="6">
    <source>
        <dbReference type="ARBA" id="ARBA00039080"/>
    </source>
</evidence>
<comment type="catalytic activity">
    <reaction evidence="7">
        <text>a monosaccharide 1-phosphate + UTP + H(+) = a UDP-monosaccharide + diphosphate</text>
        <dbReference type="Rhea" id="RHEA:13205"/>
        <dbReference type="ChEBI" id="CHEBI:15378"/>
        <dbReference type="ChEBI" id="CHEBI:33019"/>
        <dbReference type="ChEBI" id="CHEBI:46398"/>
        <dbReference type="ChEBI" id="CHEBI:140358"/>
        <dbReference type="ChEBI" id="CHEBI:140359"/>
        <dbReference type="EC" id="2.7.7.64"/>
    </reaction>
</comment>
<evidence type="ECO:0000256" key="7">
    <source>
        <dbReference type="ARBA" id="ARBA00048259"/>
    </source>
</evidence>
<comment type="cofactor">
    <cofactor evidence="2">
        <name>Mg(2+)</name>
        <dbReference type="ChEBI" id="CHEBI:18420"/>
    </cofactor>
</comment>
<evidence type="ECO:0000313" key="9">
    <source>
        <dbReference type="Proteomes" id="UP000008312"/>
    </source>
</evidence>
<dbReference type="InParanoid" id="D8M9S9"/>
<dbReference type="AlphaFoldDB" id="D8M9S9"/>
<gene>
    <name evidence="8" type="ORF">GSBLH_T00004502001</name>
</gene>
<proteinExistence type="inferred from homology"/>
<dbReference type="Gene3D" id="3.90.550.10">
    <property type="entry name" value="Spore Coat Polysaccharide Biosynthesis Protein SpsA, Chain A"/>
    <property type="match status" value="1"/>
</dbReference>
<dbReference type="Pfam" id="PF01704">
    <property type="entry name" value="UDPGP"/>
    <property type="match status" value="1"/>
</dbReference>
<dbReference type="EMBL" id="FN668689">
    <property type="protein sequence ID" value="CBK24818.2"/>
    <property type="molecule type" value="Genomic_DNA"/>
</dbReference>
<dbReference type="Gene3D" id="2.160.10.30">
    <property type="match status" value="1"/>
</dbReference>
<dbReference type="FunCoup" id="D8M9S9">
    <property type="interactions" value="13"/>
</dbReference>
<organism evidence="8">
    <name type="scientific">Blastocystis hominis</name>
    <dbReference type="NCBI Taxonomy" id="12968"/>
    <lineage>
        <taxon>Eukaryota</taxon>
        <taxon>Sar</taxon>
        <taxon>Stramenopiles</taxon>
        <taxon>Bigyra</taxon>
        <taxon>Opalozoa</taxon>
        <taxon>Opalinata</taxon>
        <taxon>Blastocystidae</taxon>
        <taxon>Blastocystis</taxon>
    </lineage>
</organism>
<accession>D8M9S9</accession>
<evidence type="ECO:0000256" key="4">
    <source>
        <dbReference type="ARBA" id="ARBA00022695"/>
    </source>
</evidence>
<protein>
    <recommendedName>
        <fullName evidence="6">UTP-monosaccharide-1-phosphate uridylyltransferase</fullName>
        <ecNumber evidence="6">2.7.7.64</ecNumber>
    </recommendedName>
</protein>
<dbReference type="GeneID" id="24921526"/>
<dbReference type="EC" id="2.7.7.64" evidence="6"/>
<dbReference type="PANTHER" id="PTHR11952:SF9">
    <property type="entry name" value="UDP-SUGAR PYROPHOSPHORYLASE"/>
    <property type="match status" value="1"/>
</dbReference>
<evidence type="ECO:0000256" key="5">
    <source>
        <dbReference type="ARBA" id="ARBA00038047"/>
    </source>
</evidence>
<dbReference type="InterPro" id="IPR002618">
    <property type="entry name" value="UDPGP_fam"/>
</dbReference>
<dbReference type="SUPFAM" id="SSF53448">
    <property type="entry name" value="Nucleotide-diphospho-sugar transferases"/>
    <property type="match status" value="1"/>
</dbReference>
<dbReference type="PANTHER" id="PTHR11952">
    <property type="entry name" value="UDP- GLUCOSE PYROPHOSPHORYLASE"/>
    <property type="match status" value="1"/>
</dbReference>
<comment type="cofactor">
    <cofactor evidence="1">
        <name>Mn(2+)</name>
        <dbReference type="ChEBI" id="CHEBI:29035"/>
    </cofactor>
</comment>
<dbReference type="InterPro" id="IPR029044">
    <property type="entry name" value="Nucleotide-diphossugar_trans"/>
</dbReference>
<keyword evidence="9" id="KW-1185">Reference proteome</keyword>
<comment type="similarity">
    <text evidence="5">Belongs to the USP family.</text>
</comment>
<evidence type="ECO:0000256" key="2">
    <source>
        <dbReference type="ARBA" id="ARBA00001946"/>
    </source>
</evidence>
<reference evidence="8" key="1">
    <citation type="submission" date="2010-02" db="EMBL/GenBank/DDBJ databases">
        <title>Sequencing and annotation of the Blastocystis hominis genome.</title>
        <authorList>
            <person name="Wincker P."/>
        </authorList>
    </citation>
    <scope>NUCLEOTIDE SEQUENCE</scope>
    <source>
        <strain evidence="8">Singapore isolate B</strain>
    </source>
</reference>
<dbReference type="GO" id="GO:0051748">
    <property type="term" value="F:UTP-monosaccharide-1-phosphate uridylyltransferase activity"/>
    <property type="evidence" value="ECO:0007669"/>
    <property type="project" value="UniProtKB-EC"/>
</dbReference>
<dbReference type="RefSeq" id="XP_012898866.1">
    <property type="nucleotide sequence ID" value="XM_013043412.1"/>
</dbReference>
<evidence type="ECO:0000256" key="3">
    <source>
        <dbReference type="ARBA" id="ARBA00022679"/>
    </source>
</evidence>
<keyword evidence="3" id="KW-0808">Transferase</keyword>
<sequence>MEKIGMEELTYCGYVLIAGGLGERLGYNSIKVGLPIETFTYLTYLNFYIKKILAIQHRSNRPNCILPFAIMTSENNHEMFSLFLFLLTISTVNYLKENNYFGMSEDQVYVMMQDCIPAVRNLEGEIAVDAQGHIIKKPHGHGDVHFCLYRDGIIQKWLERYDLHRVFFFQDTNTVNFYTMPCVAALSLKNDAHMISTCVKRRPHEQTGGLCLLRHENGDEMVCNVEYNQLEDVISHTIDPRGDFADETGYSPFPGNCNNLCMNIREYLKVINLSHGIVPEFVNPKYKPGSKTEYLQPTRLESLMQDYPKLLLQASKVMEVNRTCLVVTFPRFMAWSPVKNDYQRAAILKAKTGFEESPRSGEADILALFRKQLLTLNECVECNPQKEQLIIIEDGAYVCLWPEAGVCTEELHRHIGKNVVIKKGSVLVIKTPNWFLDDFVLDGCCVIEDDCSVNGKKTEAAIELKGVRVQNKGWHYFDIDKDDMSIGIVVRMRGYDVKREEQCVIRVNAPGKHRLENMVIRSSADIAFEN</sequence>
<evidence type="ECO:0000313" key="8">
    <source>
        <dbReference type="EMBL" id="CBK24818.2"/>
    </source>
</evidence>
<dbReference type="OrthoDB" id="532420at2759"/>
<name>D8M9S9_BLAHO</name>
<evidence type="ECO:0000256" key="1">
    <source>
        <dbReference type="ARBA" id="ARBA00001936"/>
    </source>
</evidence>
<dbReference type="InterPro" id="IPR039741">
    <property type="entry name" value="UDP-sugar_pyrophosphorylase"/>
</dbReference>
<dbReference type="Proteomes" id="UP000008312">
    <property type="component" value="Unassembled WGS sequence"/>
</dbReference>
<dbReference type="GO" id="GO:0006048">
    <property type="term" value="P:UDP-N-acetylglucosamine biosynthetic process"/>
    <property type="evidence" value="ECO:0007669"/>
    <property type="project" value="TreeGrafter"/>
</dbReference>